<comment type="caution">
    <text evidence="2">The sequence shown here is derived from an EMBL/GenBank/DDBJ whole genome shotgun (WGS) entry which is preliminary data.</text>
</comment>
<name>A0A2U2BC95_9BACT</name>
<dbReference type="AlphaFoldDB" id="A0A2U2BC95"/>
<evidence type="ECO:0000256" key="1">
    <source>
        <dbReference type="SAM" id="SignalP"/>
    </source>
</evidence>
<dbReference type="Pfam" id="PF00657">
    <property type="entry name" value="Lipase_GDSL"/>
    <property type="match status" value="1"/>
</dbReference>
<dbReference type="EMBL" id="QEWP01000002">
    <property type="protein sequence ID" value="PWE00657.1"/>
    <property type="molecule type" value="Genomic_DNA"/>
</dbReference>
<protein>
    <recommendedName>
        <fullName evidence="4">G-D-S-L family lipolytic protein</fullName>
    </recommendedName>
</protein>
<feature type="signal peptide" evidence="1">
    <location>
        <begin position="1"/>
        <end position="22"/>
    </location>
</feature>
<proteinExistence type="predicted"/>
<keyword evidence="1" id="KW-0732">Signal</keyword>
<gene>
    <name evidence="2" type="ORF">DDZ16_03410</name>
</gene>
<evidence type="ECO:0008006" key="4">
    <source>
        <dbReference type="Google" id="ProtNLM"/>
    </source>
</evidence>
<sequence length="451" mass="47790">MIFRITYIFAVLFLLSSCTKEADVPTPKNGGADFSSFVSLGDSYTAGYTNGALSRDGQESSFASMMGAQLMNLSLETYSIPLLPEGKSVGSSLEGEMQLKVTTGGIQPVTTTGNPELLTDPSTWINANGPYHNLGIPGARSYHLVAPEYGDPNQGVGNFNPYYARFASVPGVSTALSDALAVERTFFSLWIGGNDVLGYALAGGEAETSGMGSADITPVAAFTQSYAYMLSQLTASGAKGVVGTIPAIDKLPFFSVVMPNMLALSAEQAAAMDAAYADYDAAAQQYGFEEMDFSAGANFFVIEDEANPVGMRQIKAGEKILLTARTNITVAGWGSEVPIPDEYVLDENELQSIEEATNTFNSIIENSANQFDLAMVDLDVLMESTQEGLMIDGNIYSNAYITGGVFSLDGIHTTGRGSAIIANAFIEAVNEKYGSSVPYVLVNDQTGIVFP</sequence>
<dbReference type="GO" id="GO:0016788">
    <property type="term" value="F:hydrolase activity, acting on ester bonds"/>
    <property type="evidence" value="ECO:0007669"/>
    <property type="project" value="InterPro"/>
</dbReference>
<dbReference type="PROSITE" id="PS51257">
    <property type="entry name" value="PROKAR_LIPOPROTEIN"/>
    <property type="match status" value="1"/>
</dbReference>
<feature type="chain" id="PRO_5015488521" description="G-D-S-L family lipolytic protein" evidence="1">
    <location>
        <begin position="23"/>
        <end position="451"/>
    </location>
</feature>
<dbReference type="OrthoDB" id="9805821at2"/>
<dbReference type="RefSeq" id="WP_109263029.1">
    <property type="nucleotide sequence ID" value="NZ_QEWP01000002.1"/>
</dbReference>
<evidence type="ECO:0000313" key="2">
    <source>
        <dbReference type="EMBL" id="PWE00657.1"/>
    </source>
</evidence>
<dbReference type="Proteomes" id="UP000244956">
    <property type="component" value="Unassembled WGS sequence"/>
</dbReference>
<reference evidence="2 3" key="1">
    <citation type="submission" date="2018-05" db="EMBL/GenBank/DDBJ databases">
        <title>Marinilabilia rubrum sp. nov., isolated from saltern sediment.</title>
        <authorList>
            <person name="Zhang R."/>
        </authorList>
    </citation>
    <scope>NUCLEOTIDE SEQUENCE [LARGE SCALE GENOMIC DNA]</scope>
    <source>
        <strain evidence="2 3">WTE16</strain>
    </source>
</reference>
<dbReference type="InterPro" id="IPR001087">
    <property type="entry name" value="GDSL"/>
</dbReference>
<keyword evidence="3" id="KW-1185">Reference proteome</keyword>
<evidence type="ECO:0000313" key="3">
    <source>
        <dbReference type="Proteomes" id="UP000244956"/>
    </source>
</evidence>
<organism evidence="2 3">
    <name type="scientific">Marinilabilia rubra</name>
    <dbReference type="NCBI Taxonomy" id="2162893"/>
    <lineage>
        <taxon>Bacteria</taxon>
        <taxon>Pseudomonadati</taxon>
        <taxon>Bacteroidota</taxon>
        <taxon>Bacteroidia</taxon>
        <taxon>Marinilabiliales</taxon>
        <taxon>Marinilabiliaceae</taxon>
        <taxon>Marinilabilia</taxon>
    </lineage>
</organism>
<dbReference type="SUPFAM" id="SSF52266">
    <property type="entry name" value="SGNH hydrolase"/>
    <property type="match status" value="1"/>
</dbReference>
<dbReference type="Gene3D" id="3.40.50.1110">
    <property type="entry name" value="SGNH hydrolase"/>
    <property type="match status" value="2"/>
</dbReference>
<dbReference type="InterPro" id="IPR036514">
    <property type="entry name" value="SGNH_hydro_sf"/>
</dbReference>
<accession>A0A2U2BC95</accession>